<dbReference type="HOGENOM" id="CLU_2305573_0_0_1"/>
<dbReference type="EMBL" id="KI964193">
    <property type="protein sequence ID" value="EUC40141.1"/>
    <property type="molecule type" value="Genomic_DNA"/>
</dbReference>
<organism evidence="1 2">
    <name type="scientific">Bipolaris oryzae ATCC 44560</name>
    <dbReference type="NCBI Taxonomy" id="930090"/>
    <lineage>
        <taxon>Eukaryota</taxon>
        <taxon>Fungi</taxon>
        <taxon>Dikarya</taxon>
        <taxon>Ascomycota</taxon>
        <taxon>Pezizomycotina</taxon>
        <taxon>Dothideomycetes</taxon>
        <taxon>Pleosporomycetidae</taxon>
        <taxon>Pleosporales</taxon>
        <taxon>Pleosporineae</taxon>
        <taxon>Pleosporaceae</taxon>
        <taxon>Bipolaris</taxon>
    </lineage>
</organism>
<dbReference type="RefSeq" id="XP_007693333.1">
    <property type="nucleotide sequence ID" value="XM_007695143.1"/>
</dbReference>
<accession>W6Z8W9</accession>
<evidence type="ECO:0000313" key="1">
    <source>
        <dbReference type="EMBL" id="EUC40141.1"/>
    </source>
</evidence>
<name>W6Z8W9_COCMI</name>
<reference evidence="1 2" key="1">
    <citation type="journal article" date="2013" name="PLoS Genet.">
        <title>Comparative genome structure, secondary metabolite, and effector coding capacity across Cochliobolus pathogens.</title>
        <authorList>
            <person name="Condon B.J."/>
            <person name="Leng Y."/>
            <person name="Wu D."/>
            <person name="Bushley K.E."/>
            <person name="Ohm R.A."/>
            <person name="Otillar R."/>
            <person name="Martin J."/>
            <person name="Schackwitz W."/>
            <person name="Grimwood J."/>
            <person name="MohdZainudin N."/>
            <person name="Xue C."/>
            <person name="Wang R."/>
            <person name="Manning V.A."/>
            <person name="Dhillon B."/>
            <person name="Tu Z.J."/>
            <person name="Steffenson B.J."/>
            <person name="Salamov A."/>
            <person name="Sun H."/>
            <person name="Lowry S."/>
            <person name="LaButti K."/>
            <person name="Han J."/>
            <person name="Copeland A."/>
            <person name="Lindquist E."/>
            <person name="Barry K."/>
            <person name="Schmutz J."/>
            <person name="Baker S.E."/>
            <person name="Ciuffetti L.M."/>
            <person name="Grigoriev I.V."/>
            <person name="Zhong S."/>
            <person name="Turgeon B.G."/>
        </authorList>
    </citation>
    <scope>NUCLEOTIDE SEQUENCE [LARGE SCALE GENOMIC DNA]</scope>
    <source>
        <strain evidence="1 2">ATCC 44560</strain>
    </source>
</reference>
<dbReference type="AlphaFoldDB" id="W6Z8W9"/>
<evidence type="ECO:0000313" key="2">
    <source>
        <dbReference type="Proteomes" id="UP000054032"/>
    </source>
</evidence>
<protein>
    <submittedName>
        <fullName evidence="1">Uncharacterized protein</fullName>
    </submittedName>
</protein>
<dbReference type="KEGG" id="bor:COCMIDRAFT_30865"/>
<sequence length="100" mass="11590">MFANAAAPGSACENGWKEETYLRMAVCKYRIVSLLLWYCFHTLQEQFLPFLWLRSMWQLPHYKSPAKIAWFLAVNIKATKIRTGPSFQPSSPGQTYQPET</sequence>
<keyword evidence="2" id="KW-1185">Reference proteome</keyword>
<gene>
    <name evidence="1" type="ORF">COCMIDRAFT_30865</name>
</gene>
<dbReference type="GeneID" id="19121761"/>
<dbReference type="Proteomes" id="UP000054032">
    <property type="component" value="Unassembled WGS sequence"/>
</dbReference>
<proteinExistence type="predicted"/>